<dbReference type="EMBL" id="SJPU01000001">
    <property type="protein sequence ID" value="TWU19522.1"/>
    <property type="molecule type" value="Genomic_DNA"/>
</dbReference>
<feature type="transmembrane region" description="Helical" evidence="1">
    <location>
        <begin position="58"/>
        <end position="82"/>
    </location>
</feature>
<keyword evidence="1" id="KW-0812">Transmembrane</keyword>
<dbReference type="AlphaFoldDB" id="A0A5C6C631"/>
<dbReference type="InterPro" id="IPR002035">
    <property type="entry name" value="VWF_A"/>
</dbReference>
<evidence type="ECO:0000256" key="1">
    <source>
        <dbReference type="SAM" id="Phobius"/>
    </source>
</evidence>
<dbReference type="InterPro" id="IPR024163">
    <property type="entry name" value="Aerotolerance_reg_N"/>
</dbReference>
<dbReference type="RefSeq" id="WP_146406310.1">
    <property type="nucleotide sequence ID" value="NZ_SJPU01000001.1"/>
</dbReference>
<keyword evidence="1" id="KW-0472">Membrane</keyword>
<evidence type="ECO:0000313" key="4">
    <source>
        <dbReference type="Proteomes" id="UP000319908"/>
    </source>
</evidence>
<dbReference type="SMART" id="SM00327">
    <property type="entry name" value="VWA"/>
    <property type="match status" value="1"/>
</dbReference>
<dbReference type="PANTHER" id="PTHR37464:SF1">
    <property type="entry name" value="BLL2463 PROTEIN"/>
    <property type="match status" value="1"/>
</dbReference>
<evidence type="ECO:0000259" key="2">
    <source>
        <dbReference type="SMART" id="SM00327"/>
    </source>
</evidence>
<feature type="transmembrane region" description="Helical" evidence="1">
    <location>
        <begin position="6"/>
        <end position="24"/>
    </location>
</feature>
<dbReference type="SUPFAM" id="SSF53300">
    <property type="entry name" value="vWA-like"/>
    <property type="match status" value="1"/>
</dbReference>
<evidence type="ECO:0000313" key="3">
    <source>
        <dbReference type="EMBL" id="TWU19522.1"/>
    </source>
</evidence>
<feature type="domain" description="VWFA" evidence="2">
    <location>
        <begin position="87"/>
        <end position="293"/>
    </location>
</feature>
<accession>A0A5C6C631</accession>
<dbReference type="Proteomes" id="UP000319908">
    <property type="component" value="Unassembled WGS sequence"/>
</dbReference>
<gene>
    <name evidence="3" type="ORF">Poly21_16950</name>
</gene>
<dbReference type="OrthoDB" id="5289914at2"/>
<organism evidence="3 4">
    <name type="scientific">Allorhodopirellula heiligendammensis</name>
    <dbReference type="NCBI Taxonomy" id="2714739"/>
    <lineage>
        <taxon>Bacteria</taxon>
        <taxon>Pseudomonadati</taxon>
        <taxon>Planctomycetota</taxon>
        <taxon>Planctomycetia</taxon>
        <taxon>Pirellulales</taxon>
        <taxon>Pirellulaceae</taxon>
        <taxon>Allorhodopirellula</taxon>
    </lineage>
</organism>
<feature type="transmembrane region" description="Helical" evidence="1">
    <location>
        <begin position="574"/>
        <end position="593"/>
    </location>
</feature>
<dbReference type="PANTHER" id="PTHR37464">
    <property type="entry name" value="BLL2463 PROTEIN"/>
    <property type="match status" value="1"/>
</dbReference>
<dbReference type="CDD" id="cd00198">
    <property type="entry name" value="vWFA"/>
    <property type="match status" value="1"/>
</dbReference>
<keyword evidence="4" id="KW-1185">Reference proteome</keyword>
<sequence length="599" mass="65691">MSFAAPIALTLAALAVPIIGLYILKVRLRRIPVSTNMFWRQVYDEKPPRSLWQNLRHWLSLLAQLLLLALLVLAVADPYLAWQAARARRMVIVIDTSASMQATDVEPTRFDLAIDEAHRVVDGVRDHDQVAIVSAGSVPKVVTGMANHAPTLRRALDSIRPTDAPSSIDSAVILGRQLIGDHPHGVVVVISDGTQEVPADVDQRFVGTPARNLGITQLQTRRSFVDPVGYEVLVEVKNASDEPARGRLELELDGVPIDVLPFDLEPDQSWARTIEKTSLEGGELTATLTQLAQPDYLSTDDIAWAIVPPRELQKVLIVSPGNLFLQKVFEANPLVRVTIADEIPATWPDDTIVVLHRLVPEQMPANDFLMIDPESSSDLWDVGGLIANPIVTEQDETSPLMTYIRLDNVLVPEARQLQFKGDVHALAATVSDDPIYVSLDRDGGKALVLSVNLEQSDLAFRTAFPILITNSLAWFADQSGELEPAIASGEMASVKFSTDDKRTLVSPSGERSPVSGDLVGPLAEVGIWSVQGNITEKKVAVNLANAVESDLRPAAATQADRPSSTAAFWFTRPIWFYCACLALFLLVVEWFLYQRRLIG</sequence>
<protein>
    <recommendedName>
        <fullName evidence="2">VWFA domain-containing protein</fullName>
    </recommendedName>
</protein>
<dbReference type="InterPro" id="IPR036465">
    <property type="entry name" value="vWFA_dom_sf"/>
</dbReference>
<name>A0A5C6C631_9BACT</name>
<proteinExistence type="predicted"/>
<reference evidence="3 4" key="1">
    <citation type="journal article" date="2020" name="Antonie Van Leeuwenhoek">
        <title>Rhodopirellula heiligendammensis sp. nov., Rhodopirellula pilleata sp. nov., and Rhodopirellula solitaria sp. nov. isolated from natural or artificial marine surfaces in Northern Germany and California, USA, and emended description of the genus Rhodopirellula.</title>
        <authorList>
            <person name="Kallscheuer N."/>
            <person name="Wiegand S."/>
            <person name="Jogler M."/>
            <person name="Boedeker C."/>
            <person name="Peeters S.H."/>
            <person name="Rast P."/>
            <person name="Heuer A."/>
            <person name="Jetten M.S.M."/>
            <person name="Rohde M."/>
            <person name="Jogler C."/>
        </authorList>
    </citation>
    <scope>NUCLEOTIDE SEQUENCE [LARGE SCALE GENOMIC DNA]</scope>
    <source>
        <strain evidence="3 4">Poly21</strain>
    </source>
</reference>
<keyword evidence="1" id="KW-1133">Transmembrane helix</keyword>
<dbReference type="Gene3D" id="3.40.50.410">
    <property type="entry name" value="von Willebrand factor, type A domain"/>
    <property type="match status" value="1"/>
</dbReference>
<comment type="caution">
    <text evidence="3">The sequence shown here is derived from an EMBL/GenBank/DDBJ whole genome shotgun (WGS) entry which is preliminary data.</text>
</comment>
<dbReference type="Pfam" id="PF13519">
    <property type="entry name" value="VWA_2"/>
    <property type="match status" value="1"/>
</dbReference>
<dbReference type="Pfam" id="PF07584">
    <property type="entry name" value="BatA"/>
    <property type="match status" value="1"/>
</dbReference>